<accession>A0A857GN43</accession>
<feature type="transmembrane region" description="Helical" evidence="7">
    <location>
        <begin position="163"/>
        <end position="183"/>
    </location>
</feature>
<feature type="region of interest" description="Disordered" evidence="6">
    <location>
        <begin position="309"/>
        <end position="334"/>
    </location>
</feature>
<proteinExistence type="inferred from homology"/>
<dbReference type="InterPro" id="IPR050638">
    <property type="entry name" value="AA-Vitamin_Transporters"/>
</dbReference>
<evidence type="ECO:0000256" key="3">
    <source>
        <dbReference type="ARBA" id="ARBA00022692"/>
    </source>
</evidence>
<dbReference type="OrthoDB" id="8688375at2"/>
<organism evidence="9 10">
    <name type="scientific">Vreelandella aquamarina</name>
    <dbReference type="NCBI Taxonomy" id="77097"/>
    <lineage>
        <taxon>Bacteria</taxon>
        <taxon>Pseudomonadati</taxon>
        <taxon>Pseudomonadota</taxon>
        <taxon>Gammaproteobacteria</taxon>
        <taxon>Oceanospirillales</taxon>
        <taxon>Halomonadaceae</taxon>
        <taxon>Vreelandella</taxon>
    </lineage>
</organism>
<sequence>MPPSNTTRLPSTQRAKLSPLLYLLSGGALLGLSTNLAKFANDTQLSALSFLYWSISGAALILMALAVYRRNLPPVTVHTVEYYLISALLGVAGANLLFFSAIPHVGAGFVALIITLPPLLTYVGALTLKMERFRLLRAAGVLSALAGAFTLAFHKLSAPDADYLWIFLALVGPVLLAIGNLYRTLRWPAGVSSDALAPGMLIAASLILLAVGQLPNFSLHVPTDRYLPIVLITVQAVVFAGQFLLLFLLQKSGGPVLLSLLGSVGAVVGVPVAILLQGETAPEGLLLGILLIGAGITLLNVGKIKQSPSQQSANKKSQHQGKAMTSHVRLGKNC</sequence>
<dbReference type="InterPro" id="IPR037185">
    <property type="entry name" value="EmrE-like"/>
</dbReference>
<evidence type="ECO:0000256" key="4">
    <source>
        <dbReference type="ARBA" id="ARBA00022989"/>
    </source>
</evidence>
<feature type="transmembrane region" description="Helical" evidence="7">
    <location>
        <begin position="50"/>
        <end position="68"/>
    </location>
</feature>
<dbReference type="KEGG" id="hmd:CTT34_13435"/>
<dbReference type="AlphaFoldDB" id="A0A857GN43"/>
<evidence type="ECO:0000256" key="5">
    <source>
        <dbReference type="ARBA" id="ARBA00023136"/>
    </source>
</evidence>
<name>A0A857GN43_9GAMM</name>
<evidence type="ECO:0000259" key="8">
    <source>
        <dbReference type="Pfam" id="PF00892"/>
    </source>
</evidence>
<dbReference type="InterPro" id="IPR000620">
    <property type="entry name" value="EamA_dom"/>
</dbReference>
<evidence type="ECO:0000256" key="6">
    <source>
        <dbReference type="SAM" id="MobiDB-lite"/>
    </source>
</evidence>
<feature type="transmembrane region" description="Helical" evidence="7">
    <location>
        <begin position="284"/>
        <end position="302"/>
    </location>
</feature>
<dbReference type="PANTHER" id="PTHR32322:SF2">
    <property type="entry name" value="EAMA DOMAIN-CONTAINING PROTEIN"/>
    <property type="match status" value="1"/>
</dbReference>
<keyword evidence="4 7" id="KW-1133">Transmembrane helix</keyword>
<evidence type="ECO:0000313" key="10">
    <source>
        <dbReference type="Proteomes" id="UP000463949"/>
    </source>
</evidence>
<dbReference type="Proteomes" id="UP000463949">
    <property type="component" value="Chromosome"/>
</dbReference>
<evidence type="ECO:0000256" key="7">
    <source>
        <dbReference type="SAM" id="Phobius"/>
    </source>
</evidence>
<gene>
    <name evidence="9" type="ORF">CTT34_13435</name>
</gene>
<feature type="transmembrane region" description="Helical" evidence="7">
    <location>
        <begin position="80"/>
        <end position="102"/>
    </location>
</feature>
<comment type="similarity">
    <text evidence="2">Belongs to the EamA transporter family.</text>
</comment>
<feature type="transmembrane region" description="Helical" evidence="7">
    <location>
        <begin position="226"/>
        <end position="249"/>
    </location>
</feature>
<feature type="transmembrane region" description="Helical" evidence="7">
    <location>
        <begin position="195"/>
        <end position="214"/>
    </location>
</feature>
<protein>
    <recommendedName>
        <fullName evidence="8">EamA domain-containing protein</fullName>
    </recommendedName>
</protein>
<evidence type="ECO:0000256" key="1">
    <source>
        <dbReference type="ARBA" id="ARBA00004141"/>
    </source>
</evidence>
<feature type="domain" description="EamA" evidence="8">
    <location>
        <begin position="20"/>
        <end position="151"/>
    </location>
</feature>
<evidence type="ECO:0000256" key="2">
    <source>
        <dbReference type="ARBA" id="ARBA00007362"/>
    </source>
</evidence>
<dbReference type="GO" id="GO:0016020">
    <property type="term" value="C:membrane"/>
    <property type="evidence" value="ECO:0007669"/>
    <property type="project" value="UniProtKB-SubCell"/>
</dbReference>
<comment type="subcellular location">
    <subcellularLocation>
        <location evidence="1">Membrane</location>
        <topology evidence="1">Multi-pass membrane protein</topology>
    </subcellularLocation>
</comment>
<dbReference type="EMBL" id="CP024621">
    <property type="protein sequence ID" value="QHD50615.1"/>
    <property type="molecule type" value="Genomic_DNA"/>
</dbReference>
<evidence type="ECO:0000313" key="9">
    <source>
        <dbReference type="EMBL" id="QHD50615.1"/>
    </source>
</evidence>
<dbReference type="PANTHER" id="PTHR32322">
    <property type="entry name" value="INNER MEMBRANE TRANSPORTER"/>
    <property type="match status" value="1"/>
</dbReference>
<reference evidence="9 10" key="1">
    <citation type="submission" date="2017-10" db="EMBL/GenBank/DDBJ databases">
        <title>Coral associated bacteria.</title>
        <authorList>
            <person name="Wang X."/>
        </authorList>
    </citation>
    <scope>NUCLEOTIDE SEQUENCE [LARGE SCALE GENOMIC DNA]</scope>
    <source>
        <strain evidence="9 10">SCSIO 43005</strain>
    </source>
</reference>
<feature type="transmembrane region" description="Helical" evidence="7">
    <location>
        <begin position="108"/>
        <end position="128"/>
    </location>
</feature>
<dbReference type="Pfam" id="PF00892">
    <property type="entry name" value="EamA"/>
    <property type="match status" value="1"/>
</dbReference>
<dbReference type="SUPFAM" id="SSF103481">
    <property type="entry name" value="Multidrug resistance efflux transporter EmrE"/>
    <property type="match status" value="1"/>
</dbReference>
<feature type="transmembrane region" description="Helical" evidence="7">
    <location>
        <begin position="256"/>
        <end position="278"/>
    </location>
</feature>
<keyword evidence="3 7" id="KW-0812">Transmembrane</keyword>
<feature type="transmembrane region" description="Helical" evidence="7">
    <location>
        <begin position="20"/>
        <end position="38"/>
    </location>
</feature>
<dbReference type="RefSeq" id="WP_159342877.1">
    <property type="nucleotide sequence ID" value="NZ_CP024621.1"/>
</dbReference>
<keyword evidence="5 7" id="KW-0472">Membrane</keyword>
<feature type="transmembrane region" description="Helical" evidence="7">
    <location>
        <begin position="135"/>
        <end position="157"/>
    </location>
</feature>